<proteinExistence type="predicted"/>
<dbReference type="InterPro" id="IPR039425">
    <property type="entry name" value="RNA_pol_sigma-70-like"/>
</dbReference>
<dbReference type="EMBL" id="VTEG01000040">
    <property type="protein sequence ID" value="TYR94290.1"/>
    <property type="molecule type" value="Genomic_DNA"/>
</dbReference>
<name>A0A5D4LZM2_9BACI</name>
<evidence type="ECO:0000313" key="6">
    <source>
        <dbReference type="Proteomes" id="UP000325182"/>
    </source>
</evidence>
<dbReference type="GO" id="GO:0016987">
    <property type="term" value="F:sigma factor activity"/>
    <property type="evidence" value="ECO:0007669"/>
    <property type="project" value="UniProtKB-KW"/>
</dbReference>
<dbReference type="GO" id="GO:0006352">
    <property type="term" value="P:DNA-templated transcription initiation"/>
    <property type="evidence" value="ECO:0007669"/>
    <property type="project" value="InterPro"/>
</dbReference>
<organism evidence="5 6">
    <name type="scientific">Rossellomorea vietnamensis</name>
    <dbReference type="NCBI Taxonomy" id="218284"/>
    <lineage>
        <taxon>Bacteria</taxon>
        <taxon>Bacillati</taxon>
        <taxon>Bacillota</taxon>
        <taxon>Bacilli</taxon>
        <taxon>Bacillales</taxon>
        <taxon>Bacillaceae</taxon>
        <taxon>Rossellomorea</taxon>
    </lineage>
</organism>
<evidence type="ECO:0000259" key="4">
    <source>
        <dbReference type="Pfam" id="PF04542"/>
    </source>
</evidence>
<evidence type="ECO:0000256" key="3">
    <source>
        <dbReference type="ARBA" id="ARBA00023163"/>
    </source>
</evidence>
<reference evidence="5 6" key="1">
    <citation type="submission" date="2019-08" db="EMBL/GenBank/DDBJ databases">
        <title>Bacillus genomes from the desert of Cuatro Cienegas, Coahuila.</title>
        <authorList>
            <person name="Olmedo-Alvarez G."/>
        </authorList>
    </citation>
    <scope>NUCLEOTIDE SEQUENCE [LARGE SCALE GENOMIC DNA]</scope>
    <source>
        <strain evidence="5 6">CH128b_4D</strain>
    </source>
</reference>
<dbReference type="PANTHER" id="PTHR43133:SF60">
    <property type="entry name" value="RNA POLYMERASE SIGMA FACTOR SIGV"/>
    <property type="match status" value="1"/>
</dbReference>
<keyword evidence="3" id="KW-0804">Transcription</keyword>
<sequence length="131" mass="15642">MEGNLKKECFESEHGGLGLEYFEEILQKNEKAVVQFAYTYVKDWPVAEDISQEVFIKVYRNILSFDNRSKLKTWLFSITANECKDYLRKTQRRTKWWNHIVQGSPKQDKNTPETILLQNEEITMKTFLQKK</sequence>
<dbReference type="SUPFAM" id="SSF88946">
    <property type="entry name" value="Sigma2 domain of RNA polymerase sigma factors"/>
    <property type="match status" value="1"/>
</dbReference>
<dbReference type="Pfam" id="PF04542">
    <property type="entry name" value="Sigma70_r2"/>
    <property type="match status" value="1"/>
</dbReference>
<accession>A0A5D4LZM2</accession>
<dbReference type="RefSeq" id="WP_148955391.1">
    <property type="nucleotide sequence ID" value="NZ_VTEG01000040.1"/>
</dbReference>
<dbReference type="InterPro" id="IPR013325">
    <property type="entry name" value="RNA_pol_sigma_r2"/>
</dbReference>
<keyword evidence="1" id="KW-0805">Transcription regulation</keyword>
<keyword evidence="2" id="KW-0731">Sigma factor</keyword>
<evidence type="ECO:0000256" key="2">
    <source>
        <dbReference type="ARBA" id="ARBA00023082"/>
    </source>
</evidence>
<evidence type="ECO:0000313" key="5">
    <source>
        <dbReference type="EMBL" id="TYR94290.1"/>
    </source>
</evidence>
<dbReference type="Gene3D" id="1.10.1740.10">
    <property type="match status" value="1"/>
</dbReference>
<dbReference type="Proteomes" id="UP000325182">
    <property type="component" value="Unassembled WGS sequence"/>
</dbReference>
<comment type="caution">
    <text evidence="5">The sequence shown here is derived from an EMBL/GenBank/DDBJ whole genome shotgun (WGS) entry which is preliminary data.</text>
</comment>
<dbReference type="PANTHER" id="PTHR43133">
    <property type="entry name" value="RNA POLYMERASE ECF-TYPE SIGMA FACTO"/>
    <property type="match status" value="1"/>
</dbReference>
<feature type="domain" description="RNA polymerase sigma-70 region 2" evidence="4">
    <location>
        <begin position="27"/>
        <end position="93"/>
    </location>
</feature>
<protein>
    <submittedName>
        <fullName evidence="5">Sigma-70 family RNA polymerase sigma factor</fullName>
    </submittedName>
</protein>
<dbReference type="InterPro" id="IPR014284">
    <property type="entry name" value="RNA_pol_sigma-70_dom"/>
</dbReference>
<dbReference type="InterPro" id="IPR007627">
    <property type="entry name" value="RNA_pol_sigma70_r2"/>
</dbReference>
<evidence type="ECO:0000256" key="1">
    <source>
        <dbReference type="ARBA" id="ARBA00023015"/>
    </source>
</evidence>
<dbReference type="NCBIfam" id="TIGR02937">
    <property type="entry name" value="sigma70-ECF"/>
    <property type="match status" value="1"/>
</dbReference>
<gene>
    <name evidence="5" type="ORF">FZC84_22580</name>
</gene>
<dbReference type="AlphaFoldDB" id="A0A5D4LZM2"/>